<dbReference type="Proteomes" id="UP000621540">
    <property type="component" value="Unassembled WGS sequence"/>
</dbReference>
<dbReference type="EMBL" id="JACOQH010000003">
    <property type="protein sequence ID" value="MBC5753531.1"/>
    <property type="molecule type" value="Genomic_DNA"/>
</dbReference>
<gene>
    <name evidence="1" type="ORF">H8Z76_05720</name>
</gene>
<reference evidence="1 2" key="1">
    <citation type="submission" date="2020-08" db="EMBL/GenBank/DDBJ databases">
        <title>Genome public.</title>
        <authorList>
            <person name="Liu C."/>
            <person name="Sun Q."/>
        </authorList>
    </citation>
    <scope>NUCLEOTIDE SEQUENCE [LARGE SCALE GENOMIC DNA]</scope>
    <source>
        <strain evidence="1 2">BX0805</strain>
    </source>
</reference>
<evidence type="ECO:0000313" key="1">
    <source>
        <dbReference type="EMBL" id="MBC5753531.1"/>
    </source>
</evidence>
<evidence type="ECO:0000313" key="2">
    <source>
        <dbReference type="Proteomes" id="UP000621540"/>
    </source>
</evidence>
<dbReference type="Pfam" id="PF08902">
    <property type="entry name" value="DUF1848"/>
    <property type="match status" value="1"/>
</dbReference>
<comment type="caution">
    <text evidence="1">The sequence shown here is derived from an EMBL/GenBank/DDBJ whole genome shotgun (WGS) entry which is preliminary data.</text>
</comment>
<proteinExistence type="predicted"/>
<protein>
    <submittedName>
        <fullName evidence="1">DUF1848 domain-containing protein</fullName>
    </submittedName>
</protein>
<organism evidence="1 2">
    <name type="scientific">Roseburia yibonii</name>
    <dbReference type="NCBI Taxonomy" id="2763063"/>
    <lineage>
        <taxon>Bacteria</taxon>
        <taxon>Bacillati</taxon>
        <taxon>Bacillota</taxon>
        <taxon>Clostridia</taxon>
        <taxon>Lachnospirales</taxon>
        <taxon>Lachnospiraceae</taxon>
        <taxon>Roseburia</taxon>
    </lineage>
</organism>
<keyword evidence="2" id="KW-1185">Reference proteome</keyword>
<name>A0ABR7I9D3_9FIRM</name>
<sequence>MILSVSRRTDIPNYYSEWFYNRIKAGFVYVRNPMNPHQISKIDLSPEVVDCIVFWTKNPEPMLDRLDELAAYPYYFQFTLTGYGKDMECGVPHKKEKMIPVFQRLSDRIGSRRVIWRYDPILFTETYTPEYHLKAFSQIADALKGYTHKCVISFVDIYAKNKKQMEELHAYELKETDLMDFAGKLSEMAKKNGMTVASCAEHTDLTECGIAPGCCIEKALVEELAGYPIKAAKDKNQRPACGCVESVEIGTYDTCKNGCRYCYANVSKERVRQNCEKYDPNAPLLCGVLNEEDRITERKVKSLKVSPSKEEQLSIFDLER</sequence>
<dbReference type="InterPro" id="IPR014998">
    <property type="entry name" value="DUF1848"/>
</dbReference>
<dbReference type="RefSeq" id="WP_022516152.1">
    <property type="nucleotide sequence ID" value="NZ_JACOQH010000003.1"/>
</dbReference>
<accession>A0ABR7I9D3</accession>